<reference evidence="2 3" key="1">
    <citation type="submission" date="2016-11" db="EMBL/GenBank/DDBJ databases">
        <authorList>
            <person name="Varghese N."/>
            <person name="Submissions S."/>
        </authorList>
    </citation>
    <scope>NUCLEOTIDE SEQUENCE [LARGE SCALE GENOMIC DNA]</scope>
    <source>
        <strain evidence="2 3">DSM 20664</strain>
    </source>
</reference>
<evidence type="ECO:0000259" key="1">
    <source>
        <dbReference type="Pfam" id="PF02286"/>
    </source>
</evidence>
<dbReference type="InterPro" id="IPR036999">
    <property type="entry name" value="Diol/glycerol_deHase_lsu_sf"/>
</dbReference>
<dbReference type="Pfam" id="PF02286">
    <property type="entry name" value="Dehydratase_LU"/>
    <property type="match status" value="1"/>
</dbReference>
<organism evidence="2 3">
    <name type="scientific">Acetomicrobium flavidum</name>
    <dbReference type="NCBI Taxonomy" id="49896"/>
    <lineage>
        <taxon>Bacteria</taxon>
        <taxon>Thermotogati</taxon>
        <taxon>Synergistota</taxon>
        <taxon>Synergistia</taxon>
        <taxon>Synergistales</taxon>
        <taxon>Acetomicrobiaceae</taxon>
        <taxon>Acetomicrobium</taxon>
    </lineage>
</organism>
<dbReference type="EMBL" id="FSQZ01000001">
    <property type="protein sequence ID" value="SIN67068.1"/>
    <property type="molecule type" value="Genomic_DNA"/>
</dbReference>
<proteinExistence type="predicted"/>
<protein>
    <submittedName>
        <fullName evidence="2">Propanediol dehydratase large subunit</fullName>
    </submittedName>
</protein>
<accession>A0ABY1JD13</accession>
<dbReference type="RefSeq" id="WP_014806026.1">
    <property type="nucleotide sequence ID" value="NZ_DAONBL010000004.1"/>
</dbReference>
<evidence type="ECO:0000313" key="3">
    <source>
        <dbReference type="Proteomes" id="UP000185093"/>
    </source>
</evidence>
<feature type="domain" description="Diol/glycerol dehydratase large subunit" evidence="1">
    <location>
        <begin position="4"/>
        <end position="555"/>
    </location>
</feature>
<keyword evidence="3" id="KW-1185">Reference proteome</keyword>
<gene>
    <name evidence="2" type="ORF">SAMN05444368_1006</name>
</gene>
<dbReference type="SUPFAM" id="SSF51703">
    <property type="entry name" value="Cobalamin (vitamin B12)-dependent enzymes"/>
    <property type="match status" value="1"/>
</dbReference>
<dbReference type="InterPro" id="IPR016176">
    <property type="entry name" value="Cbl-dep_enz_cat"/>
</dbReference>
<dbReference type="InterPro" id="IPR003206">
    <property type="entry name" value="Diol/glycerol_deHydtase_lsu"/>
</dbReference>
<evidence type="ECO:0000313" key="2">
    <source>
        <dbReference type="EMBL" id="SIN67068.1"/>
    </source>
</evidence>
<name>A0ABY1JD13_9BACT</name>
<dbReference type="Proteomes" id="UP000185093">
    <property type="component" value="Unassembled WGS sequence"/>
</dbReference>
<dbReference type="Gene3D" id="3.20.20.350">
    <property type="entry name" value="Diol/glycerol dehydratase, large subunit"/>
    <property type="match status" value="1"/>
</dbReference>
<sequence>MAEKKSKRFEVLNNRPVHKDGFIAEWIDVGLIAMGSPNDPVPSIKIENGKIGEMDGKKRQDFDMIEQFIADYAIDIDMAPQAMAKSETELAMMLVDPNVPRTEVTRVFQGLTPAKISRVMDCLNIVEIMMGLSKMRSRKTPANQAHITSAKDHPVQLAADAAEGALRGFVELETTVGVNRYAPLNALSLLIGSQTGRPGVLTQCALEEAFELQIGMRGLTSYAETVSVYGTESVFIDGDDTPWSKAFLASAYASRGLKMRFTSGTGAEVQMGAAEGKSMLYLEARCVMITKGAGVQGLQNGSISCIGVPGAVPSGLRAVAAENLITVTLDMEVASGNDQTFSHSDLRRTARTIPQLFSGTDLIFSGYSGVPNYDNMFAGSNWDIEDMDDYLAIQRDFKVDGGCKPVSEEEVVAVRNKAVRALQAVYDALGFPPITDAEVEAATYANGSKDVPDRNVTEDLRAAERLLNEGINGIDIAKILAQRGFRDIAEAIVMMMRQRVSGDYLQTSAWIDRDGTVYSSVNDPNDYRGPGTGYRISDERWEEIKNIPWAIRPEDV</sequence>
<comment type="caution">
    <text evidence="2">The sequence shown here is derived from an EMBL/GenBank/DDBJ whole genome shotgun (WGS) entry which is preliminary data.</text>
</comment>
<dbReference type="NCBIfam" id="NF011979">
    <property type="entry name" value="PRK15444.1"/>
    <property type="match status" value="1"/>
</dbReference>